<comment type="caution">
    <text evidence="3">The sequence shown here is derived from an EMBL/GenBank/DDBJ whole genome shotgun (WGS) entry which is preliminary data.</text>
</comment>
<protein>
    <recommendedName>
        <fullName evidence="2">Myb-like DNA-binding domain-containing protein</fullName>
    </recommendedName>
</protein>
<keyword evidence="4" id="KW-1185">Reference proteome</keyword>
<dbReference type="EMBL" id="JPKY01000070">
    <property type="protein sequence ID" value="KFH43376.1"/>
    <property type="molecule type" value="Genomic_DNA"/>
</dbReference>
<dbReference type="InterPro" id="IPR054505">
    <property type="entry name" value="Myb_DNA-bind_8"/>
</dbReference>
<dbReference type="AlphaFoldDB" id="A0A086T1Z4"/>
<evidence type="ECO:0000313" key="4">
    <source>
        <dbReference type="Proteomes" id="UP000029964"/>
    </source>
</evidence>
<gene>
    <name evidence="3" type="ORF">ACRE_058350</name>
</gene>
<dbReference type="OrthoDB" id="5403747at2759"/>
<reference evidence="4" key="1">
    <citation type="journal article" date="2014" name="Genome Announc.">
        <title>Genome sequence and annotation of Acremonium chrysogenum, producer of the beta-lactam antibiotic cephalosporin C.</title>
        <authorList>
            <person name="Terfehr D."/>
            <person name="Dahlmann T.A."/>
            <person name="Specht T."/>
            <person name="Zadra I."/>
            <person name="Kuernsteiner H."/>
            <person name="Kueck U."/>
        </authorList>
    </citation>
    <scope>NUCLEOTIDE SEQUENCE [LARGE SCALE GENOMIC DNA]</scope>
    <source>
        <strain evidence="4">ATCC 11550 / CBS 779.69 / DSM 880 / IAM 14645 / JCM 23072 / IMI 49137</strain>
    </source>
</reference>
<dbReference type="Pfam" id="PF22980">
    <property type="entry name" value="Myb_DNA-bind_8"/>
    <property type="match status" value="1"/>
</dbReference>
<feature type="region of interest" description="Disordered" evidence="1">
    <location>
        <begin position="66"/>
        <end position="144"/>
    </location>
</feature>
<evidence type="ECO:0000259" key="2">
    <source>
        <dbReference type="Pfam" id="PF22980"/>
    </source>
</evidence>
<feature type="domain" description="Myb-like DNA-binding" evidence="2">
    <location>
        <begin position="21"/>
        <end position="67"/>
    </location>
</feature>
<feature type="compositionally biased region" description="Polar residues" evidence="1">
    <location>
        <begin position="70"/>
        <end position="80"/>
    </location>
</feature>
<dbReference type="HOGENOM" id="CLU_142375_0_0_1"/>
<dbReference type="STRING" id="857340.A0A086T1Z4"/>
<proteinExistence type="predicted"/>
<accession>A0A086T1Z4</accession>
<feature type="compositionally biased region" description="Basic and acidic residues" evidence="1">
    <location>
        <begin position="118"/>
        <end position="131"/>
    </location>
</feature>
<evidence type="ECO:0000256" key="1">
    <source>
        <dbReference type="SAM" id="MobiDB-lite"/>
    </source>
</evidence>
<organism evidence="3 4">
    <name type="scientific">Hapsidospora chrysogenum (strain ATCC 11550 / CBS 779.69 / DSM 880 / IAM 14645 / JCM 23072 / IMI 49137)</name>
    <name type="common">Acremonium chrysogenum</name>
    <dbReference type="NCBI Taxonomy" id="857340"/>
    <lineage>
        <taxon>Eukaryota</taxon>
        <taxon>Fungi</taxon>
        <taxon>Dikarya</taxon>
        <taxon>Ascomycota</taxon>
        <taxon>Pezizomycotina</taxon>
        <taxon>Sordariomycetes</taxon>
        <taxon>Hypocreomycetidae</taxon>
        <taxon>Hypocreales</taxon>
        <taxon>Bionectriaceae</taxon>
        <taxon>Hapsidospora</taxon>
    </lineage>
</organism>
<sequence length="161" mass="17394">MAEPKTAAGDEGAKKAPTAQEAMFFFAIVKHTKSKADIDWNAVAEEAGFKNADVAKVRFGQIRRKLGLNMDSSPKKNPSTPAKVKKTAGARGGARATPKGKKGKAKKEEVTEDEDSVKDEASVKNEHHYCDGSRTPVKSEEDDAEAQLQADMDAMINTDPF</sequence>
<name>A0A086T1Z4_HAPC1</name>
<evidence type="ECO:0000313" key="3">
    <source>
        <dbReference type="EMBL" id="KFH43376.1"/>
    </source>
</evidence>
<dbReference type="Proteomes" id="UP000029964">
    <property type="component" value="Unassembled WGS sequence"/>
</dbReference>